<dbReference type="RefSeq" id="WP_376806073.1">
    <property type="nucleotide sequence ID" value="NZ_JBHTAC010000007.1"/>
</dbReference>
<dbReference type="Proteomes" id="UP001596392">
    <property type="component" value="Unassembled WGS sequence"/>
</dbReference>
<comment type="caution">
    <text evidence="2">The sequence shown here is derived from an EMBL/GenBank/DDBJ whole genome shotgun (WGS) entry which is preliminary data.</text>
</comment>
<reference evidence="3" key="1">
    <citation type="journal article" date="2019" name="Int. J. Syst. Evol. Microbiol.">
        <title>The Global Catalogue of Microorganisms (GCM) 10K type strain sequencing project: providing services to taxonomists for standard genome sequencing and annotation.</title>
        <authorList>
            <consortium name="The Broad Institute Genomics Platform"/>
            <consortium name="The Broad Institute Genome Sequencing Center for Infectious Disease"/>
            <person name="Wu L."/>
            <person name="Ma J."/>
        </authorList>
    </citation>
    <scope>NUCLEOTIDE SEQUENCE [LARGE SCALE GENOMIC DNA]</scope>
    <source>
        <strain evidence="3">CGMCC 1.9106</strain>
    </source>
</reference>
<sequence length="94" mass="10431">MVALAIKGWIEFILWIFILGILLWSFADCVIRRSEAFPAIGTMPKAGWLLVILLLAVLTLFLGVGFFGFIGAGVAAYYLLDLRRGLREATEGPW</sequence>
<keyword evidence="1" id="KW-1133">Transmembrane helix</keyword>
<feature type="transmembrane region" description="Helical" evidence="1">
    <location>
        <begin position="47"/>
        <end position="80"/>
    </location>
</feature>
<dbReference type="InterPro" id="IPR019662">
    <property type="entry name" value="DUF2516"/>
</dbReference>
<protein>
    <submittedName>
        <fullName evidence="2">DUF2516 family protein</fullName>
    </submittedName>
</protein>
<feature type="transmembrane region" description="Helical" evidence="1">
    <location>
        <begin position="9"/>
        <end position="27"/>
    </location>
</feature>
<keyword evidence="1" id="KW-0812">Transmembrane</keyword>
<organism evidence="2 3">
    <name type="scientific">Catellatospora aurea</name>
    <dbReference type="NCBI Taxonomy" id="1337874"/>
    <lineage>
        <taxon>Bacteria</taxon>
        <taxon>Bacillati</taxon>
        <taxon>Actinomycetota</taxon>
        <taxon>Actinomycetes</taxon>
        <taxon>Micromonosporales</taxon>
        <taxon>Micromonosporaceae</taxon>
        <taxon>Catellatospora</taxon>
    </lineage>
</organism>
<keyword evidence="1" id="KW-0472">Membrane</keyword>
<dbReference type="EMBL" id="JBHTAC010000007">
    <property type="protein sequence ID" value="MFC7242787.1"/>
    <property type="molecule type" value="Genomic_DNA"/>
</dbReference>
<dbReference type="Pfam" id="PF10724">
    <property type="entry name" value="DUF2516"/>
    <property type="match status" value="1"/>
</dbReference>
<evidence type="ECO:0000256" key="1">
    <source>
        <dbReference type="SAM" id="Phobius"/>
    </source>
</evidence>
<evidence type="ECO:0000313" key="2">
    <source>
        <dbReference type="EMBL" id="MFC7242787.1"/>
    </source>
</evidence>
<accession>A0ABW2GSA8</accession>
<keyword evidence="3" id="KW-1185">Reference proteome</keyword>
<name>A0ABW2GSA8_9ACTN</name>
<proteinExistence type="predicted"/>
<gene>
    <name evidence="2" type="ORF">ACFQO7_09890</name>
</gene>
<evidence type="ECO:0000313" key="3">
    <source>
        <dbReference type="Proteomes" id="UP001596392"/>
    </source>
</evidence>